<keyword evidence="1" id="KW-1133">Transmembrane helix</keyword>
<evidence type="ECO:0000256" key="1">
    <source>
        <dbReference type="SAM" id="Phobius"/>
    </source>
</evidence>
<name>A0ABV8VQL9_9NOCA</name>
<gene>
    <name evidence="2" type="ORF">ACFO5K_26730</name>
</gene>
<organism evidence="2 3">
    <name type="scientific">Nocardia halotolerans</name>
    <dbReference type="NCBI Taxonomy" id="1755878"/>
    <lineage>
        <taxon>Bacteria</taxon>
        <taxon>Bacillati</taxon>
        <taxon>Actinomycetota</taxon>
        <taxon>Actinomycetes</taxon>
        <taxon>Mycobacteriales</taxon>
        <taxon>Nocardiaceae</taxon>
        <taxon>Nocardia</taxon>
    </lineage>
</organism>
<protein>
    <submittedName>
        <fullName evidence="2">Uncharacterized protein</fullName>
    </submittedName>
</protein>
<keyword evidence="1" id="KW-0812">Transmembrane</keyword>
<feature type="transmembrane region" description="Helical" evidence="1">
    <location>
        <begin position="20"/>
        <end position="40"/>
    </location>
</feature>
<evidence type="ECO:0000313" key="2">
    <source>
        <dbReference type="EMBL" id="MFC4377678.1"/>
    </source>
</evidence>
<accession>A0ABV8VQL9</accession>
<dbReference type="Proteomes" id="UP001595844">
    <property type="component" value="Unassembled WGS sequence"/>
</dbReference>
<dbReference type="RefSeq" id="WP_378568605.1">
    <property type="nucleotide sequence ID" value="NZ_JBHSDL010000042.1"/>
</dbReference>
<evidence type="ECO:0000313" key="3">
    <source>
        <dbReference type="Proteomes" id="UP001595844"/>
    </source>
</evidence>
<reference evidence="3" key="1">
    <citation type="journal article" date="2019" name="Int. J. Syst. Evol. Microbiol.">
        <title>The Global Catalogue of Microorganisms (GCM) 10K type strain sequencing project: providing services to taxonomists for standard genome sequencing and annotation.</title>
        <authorList>
            <consortium name="The Broad Institute Genomics Platform"/>
            <consortium name="The Broad Institute Genome Sequencing Center for Infectious Disease"/>
            <person name="Wu L."/>
            <person name="Ma J."/>
        </authorList>
    </citation>
    <scope>NUCLEOTIDE SEQUENCE [LARGE SCALE GENOMIC DNA]</scope>
    <source>
        <strain evidence="3">IBRC-M 10490</strain>
    </source>
</reference>
<proteinExistence type="predicted"/>
<dbReference type="EMBL" id="JBHSDL010000042">
    <property type="protein sequence ID" value="MFC4377678.1"/>
    <property type="molecule type" value="Genomic_DNA"/>
</dbReference>
<comment type="caution">
    <text evidence="2">The sequence shown here is derived from an EMBL/GenBank/DDBJ whole genome shotgun (WGS) entry which is preliminary data.</text>
</comment>
<sequence>MVTGAAEHGLVLGPSATRTLWIMEGYGFFIAGFLITMGIAERSQ</sequence>
<keyword evidence="3" id="KW-1185">Reference proteome</keyword>
<keyword evidence="1" id="KW-0472">Membrane</keyword>